<dbReference type="Proteomes" id="UP001177003">
    <property type="component" value="Chromosome 5"/>
</dbReference>
<accession>A0AA35Z306</accession>
<keyword evidence="2" id="KW-1185">Reference proteome</keyword>
<name>A0AA35Z306_LACSI</name>
<reference evidence="1" key="1">
    <citation type="submission" date="2023-04" db="EMBL/GenBank/DDBJ databases">
        <authorList>
            <person name="Vijverberg K."/>
            <person name="Xiong W."/>
            <person name="Schranz E."/>
        </authorList>
    </citation>
    <scope>NUCLEOTIDE SEQUENCE</scope>
</reference>
<proteinExistence type="predicted"/>
<sequence>MLRSGVISSPETIPLCLLCRVMYQTTEYEKPNENSHYEMKESEVEIRSRAIVEINDGTASIRTSIASPDLEKFIQFTPQEVKDAEEKGTNVYNIISSSIDKSSVVAFAHKTKDNNLIEGSGAQETDQHKPDNKEIATITQPTILKPRPNEQEAIKAECYEQSRKNTQLQVQPLKEIVDSTDGAITHIKETYQHKPEEKERVTITPATILKRHKIK</sequence>
<evidence type="ECO:0000313" key="1">
    <source>
        <dbReference type="EMBL" id="CAI9284734.1"/>
    </source>
</evidence>
<evidence type="ECO:0000313" key="2">
    <source>
        <dbReference type="Proteomes" id="UP001177003"/>
    </source>
</evidence>
<protein>
    <submittedName>
        <fullName evidence="1">Uncharacterized protein</fullName>
    </submittedName>
</protein>
<dbReference type="AlphaFoldDB" id="A0AA35Z306"/>
<organism evidence="1 2">
    <name type="scientific">Lactuca saligna</name>
    <name type="common">Willowleaf lettuce</name>
    <dbReference type="NCBI Taxonomy" id="75948"/>
    <lineage>
        <taxon>Eukaryota</taxon>
        <taxon>Viridiplantae</taxon>
        <taxon>Streptophyta</taxon>
        <taxon>Embryophyta</taxon>
        <taxon>Tracheophyta</taxon>
        <taxon>Spermatophyta</taxon>
        <taxon>Magnoliopsida</taxon>
        <taxon>eudicotyledons</taxon>
        <taxon>Gunneridae</taxon>
        <taxon>Pentapetalae</taxon>
        <taxon>asterids</taxon>
        <taxon>campanulids</taxon>
        <taxon>Asterales</taxon>
        <taxon>Asteraceae</taxon>
        <taxon>Cichorioideae</taxon>
        <taxon>Cichorieae</taxon>
        <taxon>Lactucinae</taxon>
        <taxon>Lactuca</taxon>
    </lineage>
</organism>
<dbReference type="EMBL" id="OX465081">
    <property type="protein sequence ID" value="CAI9284734.1"/>
    <property type="molecule type" value="Genomic_DNA"/>
</dbReference>
<gene>
    <name evidence="1" type="ORF">LSALG_LOCUS24243</name>
</gene>